<accession>A0ABM1Y9C9</accession>
<evidence type="ECO:0000256" key="11">
    <source>
        <dbReference type="ARBA" id="ARBA00023004"/>
    </source>
</evidence>
<reference evidence="15" key="2">
    <citation type="submission" date="2025-05" db="UniProtKB">
        <authorList>
            <consortium name="EnsemblMetazoa"/>
        </authorList>
    </citation>
    <scope>IDENTIFICATION</scope>
    <source>
        <strain evidence="15">Foshan</strain>
    </source>
</reference>
<evidence type="ECO:0000256" key="7">
    <source>
        <dbReference type="ARBA" id="ARBA00022723"/>
    </source>
</evidence>
<evidence type="ECO:0000256" key="12">
    <source>
        <dbReference type="ARBA" id="ARBA00023033"/>
    </source>
</evidence>
<name>A0ABM1Y9C9_AEDAL</name>
<dbReference type="GeneID" id="109399308"/>
<comment type="subcellular location">
    <subcellularLocation>
        <location evidence="4">Endoplasmic reticulum membrane</location>
        <topology evidence="4">Peripheral membrane protein</topology>
    </subcellularLocation>
    <subcellularLocation>
        <location evidence="3">Microsome membrane</location>
        <topology evidence="3">Peripheral membrane protein</topology>
    </subcellularLocation>
</comment>
<keyword evidence="10 14" id="KW-0560">Oxidoreductase</keyword>
<evidence type="ECO:0000256" key="10">
    <source>
        <dbReference type="ARBA" id="ARBA00023002"/>
    </source>
</evidence>
<keyword evidence="11 14" id="KW-0408">Iron</keyword>
<evidence type="ECO:0008006" key="17">
    <source>
        <dbReference type="Google" id="ProtNLM"/>
    </source>
</evidence>
<comment type="similarity">
    <text evidence="5 14">Belongs to the cytochrome P450 family.</text>
</comment>
<dbReference type="EnsemblMetazoa" id="AALFPA23_006994.R9247">
    <property type="protein sequence ID" value="AALFPA23_006994.P9247"/>
    <property type="gene ID" value="AALFPA23_006994"/>
</dbReference>
<evidence type="ECO:0000256" key="14">
    <source>
        <dbReference type="RuleBase" id="RU000461"/>
    </source>
</evidence>
<evidence type="ECO:0000256" key="3">
    <source>
        <dbReference type="ARBA" id="ARBA00004174"/>
    </source>
</evidence>
<evidence type="ECO:0000313" key="16">
    <source>
        <dbReference type="Proteomes" id="UP000069940"/>
    </source>
</evidence>
<dbReference type="PANTHER" id="PTHR24291:SF189">
    <property type="entry name" value="CYTOCHROME P450 4C3-RELATED"/>
    <property type="match status" value="1"/>
</dbReference>
<keyword evidence="9" id="KW-0492">Microsome</keyword>
<dbReference type="PRINTS" id="PR00463">
    <property type="entry name" value="EP450I"/>
</dbReference>
<dbReference type="PRINTS" id="PR00385">
    <property type="entry name" value="P450"/>
</dbReference>
<comment type="function">
    <text evidence="2">May be involved in the metabolism of insect hormones and in the breakdown of synthetic insecticides.</text>
</comment>
<keyword evidence="8" id="KW-0256">Endoplasmic reticulum</keyword>
<proteinExistence type="inferred from homology"/>
<dbReference type="PROSITE" id="PS00086">
    <property type="entry name" value="CYTOCHROME_P450"/>
    <property type="match status" value="1"/>
</dbReference>
<evidence type="ECO:0000256" key="6">
    <source>
        <dbReference type="ARBA" id="ARBA00022617"/>
    </source>
</evidence>
<evidence type="ECO:0000313" key="15">
    <source>
        <dbReference type="EnsemblMetazoa" id="AALFPA23_006994.P9247"/>
    </source>
</evidence>
<dbReference type="CDD" id="cd11057">
    <property type="entry name" value="CYP313-like"/>
    <property type="match status" value="1"/>
</dbReference>
<keyword evidence="7 14" id="KW-0479">Metal-binding</keyword>
<dbReference type="Pfam" id="PF00067">
    <property type="entry name" value="p450"/>
    <property type="match status" value="1"/>
</dbReference>
<dbReference type="InterPro" id="IPR001128">
    <property type="entry name" value="Cyt_P450"/>
</dbReference>
<dbReference type="PANTHER" id="PTHR24291">
    <property type="entry name" value="CYTOCHROME P450 FAMILY 4"/>
    <property type="match status" value="1"/>
</dbReference>
<comment type="cofactor">
    <cofactor evidence="1">
        <name>heme</name>
        <dbReference type="ChEBI" id="CHEBI:30413"/>
    </cofactor>
</comment>
<keyword evidence="16" id="KW-1185">Reference proteome</keyword>
<dbReference type="RefSeq" id="XP_062716428.1">
    <property type="nucleotide sequence ID" value="XM_062860444.1"/>
</dbReference>
<dbReference type="InterPro" id="IPR017972">
    <property type="entry name" value="Cyt_P450_CS"/>
</dbReference>
<keyword evidence="13" id="KW-0472">Membrane</keyword>
<evidence type="ECO:0000256" key="4">
    <source>
        <dbReference type="ARBA" id="ARBA00004406"/>
    </source>
</evidence>
<evidence type="ECO:0000256" key="9">
    <source>
        <dbReference type="ARBA" id="ARBA00022848"/>
    </source>
</evidence>
<dbReference type="Gene3D" id="1.10.630.10">
    <property type="entry name" value="Cytochrome P450"/>
    <property type="match status" value="1"/>
</dbReference>
<keyword evidence="12 14" id="KW-0503">Monooxygenase</keyword>
<organism evidence="15 16">
    <name type="scientific">Aedes albopictus</name>
    <name type="common">Asian tiger mosquito</name>
    <name type="synonym">Stegomyia albopicta</name>
    <dbReference type="NCBI Taxonomy" id="7160"/>
    <lineage>
        <taxon>Eukaryota</taxon>
        <taxon>Metazoa</taxon>
        <taxon>Ecdysozoa</taxon>
        <taxon>Arthropoda</taxon>
        <taxon>Hexapoda</taxon>
        <taxon>Insecta</taxon>
        <taxon>Pterygota</taxon>
        <taxon>Neoptera</taxon>
        <taxon>Endopterygota</taxon>
        <taxon>Diptera</taxon>
        <taxon>Nematocera</taxon>
        <taxon>Culicoidea</taxon>
        <taxon>Culicidae</taxon>
        <taxon>Culicinae</taxon>
        <taxon>Aedini</taxon>
        <taxon>Aedes</taxon>
        <taxon>Stegomyia</taxon>
    </lineage>
</organism>
<evidence type="ECO:0000256" key="1">
    <source>
        <dbReference type="ARBA" id="ARBA00001971"/>
    </source>
</evidence>
<reference evidence="16" key="1">
    <citation type="journal article" date="2015" name="Proc. Natl. Acad. Sci. U.S.A.">
        <title>Genome sequence of the Asian Tiger mosquito, Aedes albopictus, reveals insights into its biology, genetics, and evolution.</title>
        <authorList>
            <person name="Chen X.G."/>
            <person name="Jiang X."/>
            <person name="Gu J."/>
            <person name="Xu M."/>
            <person name="Wu Y."/>
            <person name="Deng Y."/>
            <person name="Zhang C."/>
            <person name="Bonizzoni M."/>
            <person name="Dermauw W."/>
            <person name="Vontas J."/>
            <person name="Armbruster P."/>
            <person name="Huang X."/>
            <person name="Yang Y."/>
            <person name="Zhang H."/>
            <person name="He W."/>
            <person name="Peng H."/>
            <person name="Liu Y."/>
            <person name="Wu K."/>
            <person name="Chen J."/>
            <person name="Lirakis M."/>
            <person name="Topalis P."/>
            <person name="Van Leeuwen T."/>
            <person name="Hall A.B."/>
            <person name="Jiang X."/>
            <person name="Thorpe C."/>
            <person name="Mueller R.L."/>
            <person name="Sun C."/>
            <person name="Waterhouse R.M."/>
            <person name="Yan G."/>
            <person name="Tu Z.J."/>
            <person name="Fang X."/>
            <person name="James A.A."/>
        </authorList>
    </citation>
    <scope>NUCLEOTIDE SEQUENCE [LARGE SCALE GENOMIC DNA]</scope>
    <source>
        <strain evidence="16">Foshan</strain>
    </source>
</reference>
<dbReference type="SUPFAM" id="SSF48264">
    <property type="entry name" value="Cytochrome P450"/>
    <property type="match status" value="1"/>
</dbReference>
<dbReference type="InterPro" id="IPR036396">
    <property type="entry name" value="Cyt_P450_sf"/>
</dbReference>
<evidence type="ECO:0000256" key="8">
    <source>
        <dbReference type="ARBA" id="ARBA00022824"/>
    </source>
</evidence>
<evidence type="ECO:0000256" key="13">
    <source>
        <dbReference type="ARBA" id="ARBA00023136"/>
    </source>
</evidence>
<dbReference type="Proteomes" id="UP000069940">
    <property type="component" value="Unassembled WGS sequence"/>
</dbReference>
<sequence>MLAFACLILSIVTILAVRWWKLKVKFARFLPRAQPYYPVIGNLQIALPFGKSAEELLELLHNYFRQHDRMFAIHIGPKVAIGLSHPELVQQVLNHPDCQEKSNVYELLRLPNGLLSSKYKVWKLHRKTLNSTFNIRILNSFLPIFNDSTSKLIKLLDQQADTGKSFDILVPFTHCTLGMVCETSFGKKVLEREGKQHFFDSLEVLLTSLGKRVVNVLLHSEIIYRLTPMYRNEIKCRAACRRFTDKVIEEKRAEIKTLFTGNSKNPTDEALSDDEGEAYKRPQIFIDQLLKMPLMMKSAYNFSDQEISDQVFTMIIAGNETSATQMAHTCLLLAMNPAVQEKAYQEVQQTIPTKDTYIDAEILRKLVYIEAVLKESMRLLPVGSLISRKNLQEIVLDGHKIPKNTPLLMKPYSLHRRSDIWGSDAEQFIPERFLREDAKQRHPYAFIPFSGGPRGCIGVRYAMMSLKIMLALILMNFKISTQLRYRELKIHYQLSLNLAGPHAVSLERRR</sequence>
<dbReference type="InterPro" id="IPR050196">
    <property type="entry name" value="Cytochrome_P450_Monoox"/>
</dbReference>
<dbReference type="InterPro" id="IPR002401">
    <property type="entry name" value="Cyt_P450_E_grp-I"/>
</dbReference>
<evidence type="ECO:0000256" key="5">
    <source>
        <dbReference type="ARBA" id="ARBA00010617"/>
    </source>
</evidence>
<protein>
    <recommendedName>
        <fullName evidence="17">Cytochrome</fullName>
    </recommendedName>
</protein>
<keyword evidence="6 14" id="KW-0349">Heme</keyword>
<evidence type="ECO:0000256" key="2">
    <source>
        <dbReference type="ARBA" id="ARBA00003690"/>
    </source>
</evidence>